<accession>A0ABT2RJL2</accession>
<keyword evidence="4 5" id="KW-0963">Cytoplasm</keyword>
<dbReference type="HAMAP" id="MF_01114">
    <property type="entry name" value="RecX"/>
    <property type="match status" value="1"/>
</dbReference>
<evidence type="ECO:0000259" key="6">
    <source>
        <dbReference type="Pfam" id="PF02631"/>
    </source>
</evidence>
<dbReference type="InterPro" id="IPR053924">
    <property type="entry name" value="RecX_HTH_2nd"/>
</dbReference>
<keyword evidence="10" id="KW-1185">Reference proteome</keyword>
<feature type="domain" description="RecX third three-helical" evidence="7">
    <location>
        <begin position="152"/>
        <end position="197"/>
    </location>
</feature>
<evidence type="ECO:0000313" key="10">
    <source>
        <dbReference type="Proteomes" id="UP001652431"/>
    </source>
</evidence>
<dbReference type="RefSeq" id="WP_158368149.1">
    <property type="nucleotide sequence ID" value="NZ_JAOQJU010000002.1"/>
</dbReference>
<proteinExistence type="inferred from homology"/>
<dbReference type="EMBL" id="JAOQJU010000002">
    <property type="protein sequence ID" value="MCU6685602.1"/>
    <property type="molecule type" value="Genomic_DNA"/>
</dbReference>
<reference evidence="9 10" key="1">
    <citation type="journal article" date="2021" name="ISME Commun">
        <title>Automated analysis of genomic sequences facilitates high-throughput and comprehensive description of bacteria.</title>
        <authorList>
            <person name="Hitch T.C.A."/>
        </authorList>
    </citation>
    <scope>NUCLEOTIDE SEQUENCE [LARGE SCALE GENOMIC DNA]</scope>
    <source>
        <strain evidence="9 10">Sanger_03</strain>
    </source>
</reference>
<dbReference type="InterPro" id="IPR003783">
    <property type="entry name" value="Regulatory_RecX"/>
</dbReference>
<evidence type="ECO:0000313" key="9">
    <source>
        <dbReference type="EMBL" id="MCU6685602.1"/>
    </source>
</evidence>
<dbReference type="Pfam" id="PF21981">
    <property type="entry name" value="RecX_HTH3"/>
    <property type="match status" value="1"/>
</dbReference>
<comment type="similarity">
    <text evidence="2 5">Belongs to the RecX family.</text>
</comment>
<dbReference type="Proteomes" id="UP001652431">
    <property type="component" value="Unassembled WGS sequence"/>
</dbReference>
<gene>
    <name evidence="5" type="primary">recX</name>
    <name evidence="9" type="ORF">OCV99_03350</name>
</gene>
<evidence type="ECO:0000256" key="1">
    <source>
        <dbReference type="ARBA" id="ARBA00004496"/>
    </source>
</evidence>
<dbReference type="PANTHER" id="PTHR33602">
    <property type="entry name" value="REGULATORY PROTEIN RECX FAMILY PROTEIN"/>
    <property type="match status" value="1"/>
</dbReference>
<evidence type="ECO:0000256" key="3">
    <source>
        <dbReference type="ARBA" id="ARBA00018111"/>
    </source>
</evidence>
<feature type="domain" description="RecX second three-helical" evidence="6">
    <location>
        <begin position="105"/>
        <end position="143"/>
    </location>
</feature>
<feature type="domain" description="RecX first three-helical" evidence="8">
    <location>
        <begin position="59"/>
        <end position="97"/>
    </location>
</feature>
<evidence type="ECO:0000256" key="4">
    <source>
        <dbReference type="ARBA" id="ARBA00022490"/>
    </source>
</evidence>
<evidence type="ECO:0000256" key="5">
    <source>
        <dbReference type="HAMAP-Rule" id="MF_01114"/>
    </source>
</evidence>
<evidence type="ECO:0000259" key="7">
    <source>
        <dbReference type="Pfam" id="PF21981"/>
    </source>
</evidence>
<comment type="subcellular location">
    <subcellularLocation>
        <location evidence="1 5">Cytoplasm</location>
    </subcellularLocation>
</comment>
<dbReference type="Pfam" id="PF02631">
    <property type="entry name" value="RecX_HTH2"/>
    <property type="match status" value="1"/>
</dbReference>
<dbReference type="Pfam" id="PF21982">
    <property type="entry name" value="RecX_HTH1"/>
    <property type="match status" value="1"/>
</dbReference>
<dbReference type="InterPro" id="IPR036388">
    <property type="entry name" value="WH-like_DNA-bd_sf"/>
</dbReference>
<sequence length="204" mass="24185">MTVTCVEPVTKTKSRVFIDGEFAFILYKGELFHYHIVENKEIKEEVYREIKDDVVLKRAKLRALYLLKDMDRTEEQLRGKLRGSEYTEDIIEKALEYVKSFGYVDDSAYARRFVEANRKRKSRRDIYFSLYKKGVPGELIEQTIEECYETEDSVSAIKEIMRKKHYSCETASEKETQKMYAYLVRKGFRYEDVRQVIQVSEGNA</sequence>
<dbReference type="Gene3D" id="1.10.10.10">
    <property type="entry name" value="Winged helix-like DNA-binding domain superfamily/Winged helix DNA-binding domain"/>
    <property type="match status" value="3"/>
</dbReference>
<comment type="caution">
    <text evidence="9">The sequence shown here is derived from an EMBL/GenBank/DDBJ whole genome shotgun (WGS) entry which is preliminary data.</text>
</comment>
<protein>
    <recommendedName>
        <fullName evidence="3 5">Regulatory protein RecX</fullName>
    </recommendedName>
</protein>
<dbReference type="PANTHER" id="PTHR33602:SF1">
    <property type="entry name" value="REGULATORY PROTEIN RECX FAMILY PROTEIN"/>
    <property type="match status" value="1"/>
</dbReference>
<organism evidence="9 10">
    <name type="scientific">Dorea acetigenes</name>
    <dbReference type="NCBI Taxonomy" id="2981787"/>
    <lineage>
        <taxon>Bacteria</taxon>
        <taxon>Bacillati</taxon>
        <taxon>Bacillota</taxon>
        <taxon>Clostridia</taxon>
        <taxon>Lachnospirales</taxon>
        <taxon>Lachnospiraceae</taxon>
        <taxon>Dorea</taxon>
    </lineage>
</organism>
<dbReference type="InterPro" id="IPR053926">
    <property type="entry name" value="RecX_HTH_1st"/>
</dbReference>
<dbReference type="InterPro" id="IPR053925">
    <property type="entry name" value="RecX_HTH_3rd"/>
</dbReference>
<evidence type="ECO:0000259" key="8">
    <source>
        <dbReference type="Pfam" id="PF21982"/>
    </source>
</evidence>
<name>A0ABT2RJL2_9FIRM</name>
<comment type="function">
    <text evidence="5">Modulates RecA activity.</text>
</comment>
<evidence type="ECO:0000256" key="2">
    <source>
        <dbReference type="ARBA" id="ARBA00009695"/>
    </source>
</evidence>